<evidence type="ECO:0000256" key="1">
    <source>
        <dbReference type="ARBA" id="ARBA00012513"/>
    </source>
</evidence>
<dbReference type="EC" id="2.7.11.1" evidence="1"/>
<sequence length="470" mass="54960">MILNDRYLIQEQIQKSSWINVYVVEDQLTSKLYIAKEVLKEANPILIHQFHVEVDVLSQLEHKHFPSIIDVFETRNSMILIETYFKGIDLGQWLLKHDKISQKLKKKWILDCIDMLQHIHEKGFLYIDLKPENLIIVDEEIYLIDFNACLEKTSHQAILASKVNMAPEFLETGYLDQTSDIYGMGGILLALYSRGPCRKLAQKCRDTLPSKRIRSMKQLKRCFLLCCRAKYILSIIICILLSVFLFSLLFRYTLATPLSKYLDTKNSSDLISAYQFTLNQAEGTYQQKVQDTLYLWIDNGWISTSVLEDEKVARFLLKQAIQSQNISWCSYILNLLNDDVKDQLIDLVLLTNVYIEQTQNIQYEHIHRFLNDLKTKTLSTSQKMENMFLILNVINECEIILKQQDLDILYKLQSNLPDQQNEILRSLANAYLSYGLIIQDEDLEFKIPSFYTELFKDDLEKLEIIQFLGG</sequence>
<dbReference type="PANTHER" id="PTHR24363:SF0">
    <property type="entry name" value="SERINE_THREONINE KINASE LIKE DOMAIN CONTAINING 1"/>
    <property type="match status" value="1"/>
</dbReference>
<keyword evidence="2" id="KW-0723">Serine/threonine-protein kinase</keyword>
<dbReference type="GO" id="GO:0004674">
    <property type="term" value="F:protein serine/threonine kinase activity"/>
    <property type="evidence" value="ECO:0007669"/>
    <property type="project" value="UniProtKB-KW"/>
</dbReference>
<evidence type="ECO:0000256" key="4">
    <source>
        <dbReference type="ARBA" id="ARBA00022741"/>
    </source>
</evidence>
<reference evidence="12" key="1">
    <citation type="submission" date="2017-04" db="EMBL/GenBank/DDBJ databases">
        <title>Function of individual gut microbiota members based on whole genome sequencing of pure cultures obtained from chicken caecum.</title>
        <authorList>
            <person name="Medvecky M."/>
            <person name="Cejkova D."/>
            <person name="Polansky O."/>
            <person name="Karasova D."/>
            <person name="Kubasova T."/>
            <person name="Cizek A."/>
            <person name="Rychlik I."/>
        </authorList>
    </citation>
    <scope>NUCLEOTIDE SEQUENCE [LARGE SCALE GENOMIC DNA]</scope>
    <source>
        <strain evidence="12">An178</strain>
    </source>
</reference>
<dbReference type="RefSeq" id="WP_022355590.1">
    <property type="nucleotide sequence ID" value="NZ_JADNEE010000005.1"/>
</dbReference>
<dbReference type="SMART" id="SM00220">
    <property type="entry name" value="S_TKc"/>
    <property type="match status" value="1"/>
</dbReference>
<keyword evidence="12" id="KW-1185">Reference proteome</keyword>
<evidence type="ECO:0000256" key="5">
    <source>
        <dbReference type="ARBA" id="ARBA00022777"/>
    </source>
</evidence>
<dbReference type="CDD" id="cd00180">
    <property type="entry name" value="PKc"/>
    <property type="match status" value="1"/>
</dbReference>
<keyword evidence="6" id="KW-0067">ATP-binding</keyword>
<keyword evidence="9" id="KW-0812">Transmembrane</keyword>
<evidence type="ECO:0000256" key="7">
    <source>
        <dbReference type="ARBA" id="ARBA00047899"/>
    </source>
</evidence>
<accession>A0A1Y4LXM1</accession>
<dbReference type="PANTHER" id="PTHR24363">
    <property type="entry name" value="SERINE/THREONINE PROTEIN KINASE"/>
    <property type="match status" value="1"/>
</dbReference>
<dbReference type="InterPro" id="IPR011009">
    <property type="entry name" value="Kinase-like_dom_sf"/>
</dbReference>
<keyword evidence="5" id="KW-0418">Kinase</keyword>
<feature type="transmembrane region" description="Helical" evidence="9">
    <location>
        <begin position="231"/>
        <end position="250"/>
    </location>
</feature>
<dbReference type="Gene3D" id="1.10.510.10">
    <property type="entry name" value="Transferase(Phosphotransferase) domain 1"/>
    <property type="match status" value="1"/>
</dbReference>
<keyword evidence="9" id="KW-0472">Membrane</keyword>
<dbReference type="SUPFAM" id="SSF56112">
    <property type="entry name" value="Protein kinase-like (PK-like)"/>
    <property type="match status" value="1"/>
</dbReference>
<dbReference type="Pfam" id="PF00069">
    <property type="entry name" value="Pkinase"/>
    <property type="match status" value="1"/>
</dbReference>
<name>A0A1Y4LXM1_9FIRM</name>
<dbReference type="AlphaFoldDB" id="A0A1Y4LXM1"/>
<evidence type="ECO:0000256" key="3">
    <source>
        <dbReference type="ARBA" id="ARBA00022679"/>
    </source>
</evidence>
<dbReference type="InterPro" id="IPR000719">
    <property type="entry name" value="Prot_kinase_dom"/>
</dbReference>
<dbReference type="PROSITE" id="PS50011">
    <property type="entry name" value="PROTEIN_KINASE_DOM"/>
    <property type="match status" value="1"/>
</dbReference>
<evidence type="ECO:0000256" key="6">
    <source>
        <dbReference type="ARBA" id="ARBA00022840"/>
    </source>
</evidence>
<evidence type="ECO:0000256" key="9">
    <source>
        <dbReference type="SAM" id="Phobius"/>
    </source>
</evidence>
<comment type="catalytic activity">
    <reaction evidence="8">
        <text>L-seryl-[protein] + ATP = O-phospho-L-seryl-[protein] + ADP + H(+)</text>
        <dbReference type="Rhea" id="RHEA:17989"/>
        <dbReference type="Rhea" id="RHEA-COMP:9863"/>
        <dbReference type="Rhea" id="RHEA-COMP:11604"/>
        <dbReference type="ChEBI" id="CHEBI:15378"/>
        <dbReference type="ChEBI" id="CHEBI:29999"/>
        <dbReference type="ChEBI" id="CHEBI:30616"/>
        <dbReference type="ChEBI" id="CHEBI:83421"/>
        <dbReference type="ChEBI" id="CHEBI:456216"/>
        <dbReference type="EC" id="2.7.11.1"/>
    </reaction>
</comment>
<evidence type="ECO:0000259" key="10">
    <source>
        <dbReference type="PROSITE" id="PS50011"/>
    </source>
</evidence>
<comment type="caution">
    <text evidence="11">The sequence shown here is derived from an EMBL/GenBank/DDBJ whole genome shotgun (WGS) entry which is preliminary data.</text>
</comment>
<evidence type="ECO:0000313" key="12">
    <source>
        <dbReference type="Proteomes" id="UP000195447"/>
    </source>
</evidence>
<dbReference type="PROSITE" id="PS00108">
    <property type="entry name" value="PROTEIN_KINASE_ST"/>
    <property type="match status" value="1"/>
</dbReference>
<dbReference type="Proteomes" id="UP000195447">
    <property type="component" value="Unassembled WGS sequence"/>
</dbReference>
<protein>
    <recommendedName>
        <fullName evidence="1">non-specific serine/threonine protein kinase</fullName>
        <ecNumber evidence="1">2.7.11.1</ecNumber>
    </recommendedName>
</protein>
<gene>
    <name evidence="11" type="ORF">B5F14_03265</name>
</gene>
<keyword evidence="9" id="KW-1133">Transmembrane helix</keyword>
<feature type="domain" description="Protein kinase" evidence="10">
    <location>
        <begin position="7"/>
        <end position="277"/>
    </location>
</feature>
<keyword evidence="4" id="KW-0547">Nucleotide-binding</keyword>
<organism evidence="11 12">
    <name type="scientific">Faecalitalea cylindroides</name>
    <dbReference type="NCBI Taxonomy" id="39483"/>
    <lineage>
        <taxon>Bacteria</taxon>
        <taxon>Bacillati</taxon>
        <taxon>Bacillota</taxon>
        <taxon>Erysipelotrichia</taxon>
        <taxon>Erysipelotrichales</taxon>
        <taxon>Erysipelotrichaceae</taxon>
        <taxon>Faecalitalea</taxon>
    </lineage>
</organism>
<evidence type="ECO:0000313" key="11">
    <source>
        <dbReference type="EMBL" id="OUP61345.1"/>
    </source>
</evidence>
<comment type="catalytic activity">
    <reaction evidence="7">
        <text>L-threonyl-[protein] + ATP = O-phospho-L-threonyl-[protein] + ADP + H(+)</text>
        <dbReference type="Rhea" id="RHEA:46608"/>
        <dbReference type="Rhea" id="RHEA-COMP:11060"/>
        <dbReference type="Rhea" id="RHEA-COMP:11605"/>
        <dbReference type="ChEBI" id="CHEBI:15378"/>
        <dbReference type="ChEBI" id="CHEBI:30013"/>
        <dbReference type="ChEBI" id="CHEBI:30616"/>
        <dbReference type="ChEBI" id="CHEBI:61977"/>
        <dbReference type="ChEBI" id="CHEBI:456216"/>
        <dbReference type="EC" id="2.7.11.1"/>
    </reaction>
</comment>
<dbReference type="EMBL" id="NFKM01000004">
    <property type="protein sequence ID" value="OUP61345.1"/>
    <property type="molecule type" value="Genomic_DNA"/>
</dbReference>
<proteinExistence type="predicted"/>
<evidence type="ECO:0000256" key="8">
    <source>
        <dbReference type="ARBA" id="ARBA00048679"/>
    </source>
</evidence>
<evidence type="ECO:0000256" key="2">
    <source>
        <dbReference type="ARBA" id="ARBA00022527"/>
    </source>
</evidence>
<keyword evidence="3" id="KW-0808">Transferase</keyword>
<dbReference type="GO" id="GO:0005524">
    <property type="term" value="F:ATP binding"/>
    <property type="evidence" value="ECO:0007669"/>
    <property type="project" value="UniProtKB-KW"/>
</dbReference>
<dbReference type="InterPro" id="IPR008271">
    <property type="entry name" value="Ser/Thr_kinase_AS"/>
</dbReference>